<dbReference type="Proteomes" id="UP001193920">
    <property type="component" value="Unassembled WGS sequence"/>
</dbReference>
<keyword evidence="1" id="KW-0732">Signal</keyword>
<evidence type="ECO:0000313" key="2">
    <source>
        <dbReference type="EMBL" id="MBD2802371.1"/>
    </source>
</evidence>
<sequence length="177" mass="19956">MKKYKLFLAIMMMLSFSAYSSDKEITQATVSPKPEHNTLKTPDLHNYKSNQRNMKFSVNNATAKKTIQYECGRGYVVGLFTNMNVPTQGWAVWLSKTGSSWKNKDVQIYWAYGELVTNSELGKRAYASILAAQASGQEVLLSDITTETTHCAKSQIWTTSSDNMNGPQFNSVEIWFP</sequence>
<reference evidence="2" key="1">
    <citation type="submission" date="2020-09" db="EMBL/GenBank/DDBJ databases">
        <authorList>
            <person name="Palma L."/>
            <person name="Caballero P."/>
            <person name="Berry C."/>
            <person name="Del Valle E."/>
        </authorList>
    </citation>
    <scope>NUCLEOTIDE SEQUENCE</scope>
    <source>
        <strain evidence="2">M</strain>
    </source>
</reference>
<reference evidence="2" key="2">
    <citation type="journal article" date="2024" name="Toxins">
        <title>Genome Sequence Analysis of Native Xenorhabdus Strains Isolated from Entomopathogenic Nematodes in Argentina.</title>
        <authorList>
            <person name="Palma L."/>
            <person name="Frizzo L."/>
            <person name="Kaiser S."/>
            <person name="Berry C."/>
            <person name="Caballero P."/>
            <person name="Bode H.B."/>
            <person name="Del Valle E.E."/>
        </authorList>
    </citation>
    <scope>NUCLEOTIDE SEQUENCE</scope>
    <source>
        <strain evidence="2">M</strain>
    </source>
</reference>
<dbReference type="RefSeq" id="WP_038237891.1">
    <property type="nucleotide sequence ID" value="NZ_CAWNPE010000001.1"/>
</dbReference>
<organism evidence="2">
    <name type="scientific">Xenorhabdus szentirmaii</name>
    <dbReference type="NCBI Taxonomy" id="290112"/>
    <lineage>
        <taxon>Bacteria</taxon>
        <taxon>Pseudomonadati</taxon>
        <taxon>Pseudomonadota</taxon>
        <taxon>Gammaproteobacteria</taxon>
        <taxon>Enterobacterales</taxon>
        <taxon>Morganellaceae</taxon>
        <taxon>Xenorhabdus</taxon>
    </lineage>
</organism>
<gene>
    <name evidence="2" type="ORF">ID854_18480</name>
</gene>
<dbReference type="EMBL" id="JACXBF010000486">
    <property type="protein sequence ID" value="MBD2802371.1"/>
    <property type="molecule type" value="Genomic_DNA"/>
</dbReference>
<dbReference type="AlphaFoldDB" id="A0AAW3YZZ6"/>
<comment type="caution">
    <text evidence="2">The sequence shown here is derived from an EMBL/GenBank/DDBJ whole genome shotgun (WGS) entry which is preliminary data.</text>
</comment>
<feature type="chain" id="PRO_5044002947" evidence="1">
    <location>
        <begin position="21"/>
        <end position="177"/>
    </location>
</feature>
<name>A0AAW3YZZ6_9GAMM</name>
<accession>A0AAW3YZZ6</accession>
<evidence type="ECO:0000256" key="1">
    <source>
        <dbReference type="SAM" id="SignalP"/>
    </source>
</evidence>
<proteinExistence type="predicted"/>
<feature type="signal peptide" evidence="1">
    <location>
        <begin position="1"/>
        <end position="20"/>
    </location>
</feature>
<dbReference type="GeneID" id="97126023"/>
<protein>
    <submittedName>
        <fullName evidence="2">Uncharacterized protein</fullName>
    </submittedName>
</protein>